<dbReference type="Gene3D" id="3.40.50.620">
    <property type="entry name" value="HUPs"/>
    <property type="match status" value="1"/>
</dbReference>
<keyword evidence="3" id="KW-1185">Reference proteome</keyword>
<dbReference type="CDD" id="cd01994">
    <property type="entry name" value="AANH_PF0828-like"/>
    <property type="match status" value="1"/>
</dbReference>
<dbReference type="EMBL" id="JAGGJA010000010">
    <property type="protein sequence ID" value="MCW9708064.1"/>
    <property type="molecule type" value="Genomic_DNA"/>
</dbReference>
<gene>
    <name evidence="2" type="ORF">J6I44_14455</name>
</gene>
<dbReference type="InterPro" id="IPR014729">
    <property type="entry name" value="Rossmann-like_a/b/a_fold"/>
</dbReference>
<evidence type="ECO:0000313" key="3">
    <source>
        <dbReference type="Proteomes" id="UP001207918"/>
    </source>
</evidence>
<dbReference type="RefSeq" id="WP_286670553.1">
    <property type="nucleotide sequence ID" value="NZ_JAGGJA010000010.1"/>
</dbReference>
<protein>
    <submittedName>
        <fullName evidence="2">Adenine nucleotide alpha hydrolase</fullName>
    </submittedName>
</protein>
<dbReference type="InterPro" id="IPR030662">
    <property type="entry name" value="DPH6/MJ0570"/>
</dbReference>
<evidence type="ECO:0000313" key="2">
    <source>
        <dbReference type="EMBL" id="MCW9708064.1"/>
    </source>
</evidence>
<reference evidence="2 3" key="1">
    <citation type="submission" date="2021-03" db="EMBL/GenBank/DDBJ databases">
        <title>Aliifodinibius sp. nov., a new bacterium isolated from saline soil.</title>
        <authorList>
            <person name="Galisteo C."/>
            <person name="De La Haba R."/>
            <person name="Sanchez-Porro C."/>
            <person name="Ventosa A."/>
        </authorList>
    </citation>
    <scope>NUCLEOTIDE SEQUENCE [LARGE SCALE GENOMIC DNA]</scope>
    <source>
        <strain evidence="2 3">1BSP15-2V2</strain>
    </source>
</reference>
<keyword evidence="2" id="KW-0378">Hydrolase</keyword>
<dbReference type="Gene3D" id="3.90.1490.10">
    <property type="entry name" value="putative n-type atp pyrophosphatase, domain 2"/>
    <property type="match status" value="1"/>
</dbReference>
<evidence type="ECO:0000259" key="1">
    <source>
        <dbReference type="Pfam" id="PF01902"/>
    </source>
</evidence>
<dbReference type="Proteomes" id="UP001207918">
    <property type="component" value="Unassembled WGS sequence"/>
</dbReference>
<comment type="caution">
    <text evidence="2">The sequence shown here is derived from an EMBL/GenBank/DDBJ whole genome shotgun (WGS) entry which is preliminary data.</text>
</comment>
<dbReference type="SUPFAM" id="SSF52402">
    <property type="entry name" value="Adenine nucleotide alpha hydrolases-like"/>
    <property type="match status" value="1"/>
</dbReference>
<dbReference type="Pfam" id="PF01902">
    <property type="entry name" value="Diphthami_syn_2"/>
    <property type="match status" value="1"/>
</dbReference>
<sequence length="241" mass="27610">MKKVLFNWSGGKDSSLALYHALQGERYIVTGLLTSFNGANSRVSMHGTRKNLVEEQARNIGLELHPLMLPEQVGMEEYDAFMQQALEKHKKKGVRSYIFGDIFLEDLRAYREQQLQKVDMEAIFPLWQQSTEQLARQFIDVGFKAVVVSINGSKLDRSFVGREYDSQFLADLPAEVDPCGEYGEFHTFVYDGPIFDTPVSFQRGEVVAKTYEQQDDDTHSFQQSGNNNPHPTYFYLDLKSK</sequence>
<organism evidence="2 3">
    <name type="scientific">Fodinibius salsisoli</name>
    <dbReference type="NCBI Taxonomy" id="2820877"/>
    <lineage>
        <taxon>Bacteria</taxon>
        <taxon>Pseudomonadati</taxon>
        <taxon>Balneolota</taxon>
        <taxon>Balneolia</taxon>
        <taxon>Balneolales</taxon>
        <taxon>Balneolaceae</taxon>
        <taxon>Fodinibius</taxon>
    </lineage>
</organism>
<dbReference type="PIRSF" id="PIRSF039123">
    <property type="entry name" value="Diphthamide_synthase"/>
    <property type="match status" value="1"/>
</dbReference>
<dbReference type="GO" id="GO:0016787">
    <property type="term" value="F:hydrolase activity"/>
    <property type="evidence" value="ECO:0007669"/>
    <property type="project" value="UniProtKB-KW"/>
</dbReference>
<name>A0ABT3PQC6_9BACT</name>
<dbReference type="InterPro" id="IPR002761">
    <property type="entry name" value="Diphthami_syn_dom"/>
</dbReference>
<feature type="domain" description="Diphthamide synthase" evidence="1">
    <location>
        <begin position="3"/>
        <end position="200"/>
    </location>
</feature>
<proteinExistence type="predicted"/>
<accession>A0ABT3PQC6</accession>